<keyword evidence="3" id="KW-0285">Flavoprotein</keyword>
<evidence type="ECO:0000256" key="1">
    <source>
        <dbReference type="ARBA" id="ARBA00022448"/>
    </source>
</evidence>
<dbReference type="Proteomes" id="UP000670947">
    <property type="component" value="Unassembled WGS sequence"/>
</dbReference>
<evidence type="ECO:0000256" key="4">
    <source>
        <dbReference type="ARBA" id="ARBA00022643"/>
    </source>
</evidence>
<protein>
    <submittedName>
        <fullName evidence="10">RnfABCDGE type electron transport complex subunit D</fullName>
    </submittedName>
</protein>
<evidence type="ECO:0000256" key="6">
    <source>
        <dbReference type="ARBA" id="ARBA00022967"/>
    </source>
</evidence>
<keyword evidence="11" id="KW-1185">Reference proteome</keyword>
<evidence type="ECO:0000256" key="3">
    <source>
        <dbReference type="ARBA" id="ARBA00022630"/>
    </source>
</evidence>
<sequence>MGLLLLIGGYLITNRVRKYPQIFAFFGTYFLLQLLLGYLQLGDTADALRPPIINATLFFGFFMLTDPPTSPAKTRDQIWFGIIAAATAAIVYGLYGGLMYLFIGLMAGNVFHVVRQRLSVNRPNSSSKPTSNPISASPR</sequence>
<keyword evidence="2" id="KW-0597">Phosphoprotein</keyword>
<evidence type="ECO:0000313" key="10">
    <source>
        <dbReference type="EMBL" id="MBO7743773.1"/>
    </source>
</evidence>
<feature type="transmembrane region" description="Helical" evidence="9">
    <location>
        <begin position="78"/>
        <end position="103"/>
    </location>
</feature>
<dbReference type="EMBL" id="JAGGDJ010000003">
    <property type="protein sequence ID" value="MBO7743773.1"/>
    <property type="molecule type" value="Genomic_DNA"/>
</dbReference>
<dbReference type="InterPro" id="IPR004338">
    <property type="entry name" value="NqrB/RnfD"/>
</dbReference>
<evidence type="ECO:0000256" key="9">
    <source>
        <dbReference type="SAM" id="Phobius"/>
    </source>
</evidence>
<comment type="caution">
    <text evidence="10">The sequence shown here is derived from an EMBL/GenBank/DDBJ whole genome shotgun (WGS) entry which is preliminary data.</text>
</comment>
<evidence type="ECO:0000256" key="2">
    <source>
        <dbReference type="ARBA" id="ARBA00022553"/>
    </source>
</evidence>
<proteinExistence type="predicted"/>
<keyword evidence="4" id="KW-0288">FMN</keyword>
<reference evidence="10 11" key="1">
    <citation type="submission" date="2021-03" db="EMBL/GenBank/DDBJ databases">
        <title>Paenibacillus artemisicola MWE-103 whole genome sequence.</title>
        <authorList>
            <person name="Ham Y.J."/>
        </authorList>
    </citation>
    <scope>NUCLEOTIDE SEQUENCE [LARGE SCALE GENOMIC DNA]</scope>
    <source>
        <strain evidence="10 11">MWE-103</strain>
    </source>
</reference>
<feature type="transmembrane region" description="Helical" evidence="9">
    <location>
        <begin position="21"/>
        <end position="41"/>
    </location>
</feature>
<feature type="transmembrane region" description="Helical" evidence="9">
    <location>
        <begin position="47"/>
        <end position="66"/>
    </location>
</feature>
<keyword evidence="1" id="KW-0813">Transport</keyword>
<evidence type="ECO:0000313" key="11">
    <source>
        <dbReference type="Proteomes" id="UP000670947"/>
    </source>
</evidence>
<keyword evidence="8 9" id="KW-0472">Membrane</keyword>
<keyword evidence="5 9" id="KW-0812">Transmembrane</keyword>
<name>A0ABS3W659_9BACL</name>
<dbReference type="RefSeq" id="WP_208846809.1">
    <property type="nucleotide sequence ID" value="NZ_JAGGDJ010000003.1"/>
</dbReference>
<keyword evidence="7 9" id="KW-1133">Transmembrane helix</keyword>
<keyword evidence="6" id="KW-1278">Translocase</keyword>
<gene>
    <name evidence="10" type="ORF">I8J29_06160</name>
</gene>
<evidence type="ECO:0000256" key="8">
    <source>
        <dbReference type="ARBA" id="ARBA00023136"/>
    </source>
</evidence>
<dbReference type="Pfam" id="PF03116">
    <property type="entry name" value="NQR2_RnfD_RnfE"/>
    <property type="match status" value="1"/>
</dbReference>
<evidence type="ECO:0000256" key="5">
    <source>
        <dbReference type="ARBA" id="ARBA00022692"/>
    </source>
</evidence>
<evidence type="ECO:0000256" key="7">
    <source>
        <dbReference type="ARBA" id="ARBA00022989"/>
    </source>
</evidence>
<accession>A0ABS3W659</accession>
<organism evidence="10 11">
    <name type="scientific">Paenibacillus artemisiicola</name>
    <dbReference type="NCBI Taxonomy" id="1172618"/>
    <lineage>
        <taxon>Bacteria</taxon>
        <taxon>Bacillati</taxon>
        <taxon>Bacillota</taxon>
        <taxon>Bacilli</taxon>
        <taxon>Bacillales</taxon>
        <taxon>Paenibacillaceae</taxon>
        <taxon>Paenibacillus</taxon>
    </lineage>
</organism>